<dbReference type="InterPro" id="IPR044880">
    <property type="entry name" value="NCX_ion-bd_dom_sf"/>
</dbReference>
<evidence type="ECO:0000313" key="11">
    <source>
        <dbReference type="EnsemblPlants" id="QL08p001292:mrna"/>
    </source>
</evidence>
<feature type="transmembrane region" description="Helical" evidence="9">
    <location>
        <begin position="203"/>
        <end position="222"/>
    </location>
</feature>
<keyword evidence="5 9" id="KW-1133">Transmembrane helix</keyword>
<dbReference type="PANTHER" id="PTHR31503">
    <property type="entry name" value="VACUOLAR CALCIUM ION TRANSPORTER"/>
    <property type="match status" value="1"/>
</dbReference>
<feature type="compositionally biased region" description="Polar residues" evidence="8">
    <location>
        <begin position="8"/>
        <end position="18"/>
    </location>
</feature>
<feature type="transmembrane region" description="Helical" evidence="9">
    <location>
        <begin position="174"/>
        <end position="197"/>
    </location>
</feature>
<keyword evidence="2" id="KW-0813">Transport</keyword>
<reference evidence="11 12" key="1">
    <citation type="journal article" date="2016" name="G3 (Bethesda)">
        <title>First Draft Assembly and Annotation of the Genome of a California Endemic Oak Quercus lobata Nee (Fagaceae).</title>
        <authorList>
            <person name="Sork V.L."/>
            <person name="Fitz-Gibbon S.T."/>
            <person name="Puiu D."/>
            <person name="Crepeau M."/>
            <person name="Gugger P.F."/>
            <person name="Sherman R."/>
            <person name="Stevens K."/>
            <person name="Langley C.H."/>
            <person name="Pellegrini M."/>
            <person name="Salzberg S.L."/>
        </authorList>
    </citation>
    <scope>NUCLEOTIDE SEQUENCE [LARGE SCALE GENOMIC DNA]</scope>
    <source>
        <strain evidence="11 12">cv. SW786</strain>
    </source>
</reference>
<dbReference type="InterPro" id="IPR004837">
    <property type="entry name" value="NaCa_Exmemb"/>
</dbReference>
<evidence type="ECO:0000256" key="6">
    <source>
        <dbReference type="ARBA" id="ARBA00023065"/>
    </source>
</evidence>
<name>A0A7N2M804_QUELO</name>
<dbReference type="GO" id="GO:0015369">
    <property type="term" value="F:calcium:proton antiporter activity"/>
    <property type="evidence" value="ECO:0007669"/>
    <property type="project" value="TreeGrafter"/>
</dbReference>
<evidence type="ECO:0000256" key="2">
    <source>
        <dbReference type="ARBA" id="ARBA00022448"/>
    </source>
</evidence>
<dbReference type="GO" id="GO:0012505">
    <property type="term" value="C:endomembrane system"/>
    <property type="evidence" value="ECO:0007669"/>
    <property type="project" value="UniProtKB-SubCell"/>
</dbReference>
<dbReference type="GO" id="GO:0009705">
    <property type="term" value="C:plant-type vacuole membrane"/>
    <property type="evidence" value="ECO:0007669"/>
    <property type="project" value="TreeGrafter"/>
</dbReference>
<evidence type="ECO:0000256" key="1">
    <source>
        <dbReference type="ARBA" id="ARBA00004127"/>
    </source>
</evidence>
<sequence length="406" mass="45102">MGGEAEDQQSPLLRSCSSPEEPLERTDETGSLSGGLRGSSILTFLYVVYTSIKTVVFSNKLNTQIVFGPTAILVQKLTDKSVWVFFLSLVGITPLAERLGYATDFFLHWTYSRRPFECYFWECNRIYNFNPRNEKWNDTCCSAVIIGFNSVKLVAGTWMCILLWWTTAVVNSKLLFMAVMGLLFPAVLHCTHTEVYFGKSELALSRFSSCIMLVTYAAYLFFQLKSRRNLNVPLNEDGYAFCHTLHPLPLTPNYLQNEGFQIEEGSYDDEAPQISKWESVIWLLIISACVSILSEYLVDTIERASIALNMPVSFISVILLPLVGNAVNHASAITFAMKEKLDITLGISIGSSTQIALFVGCPTGSGPVQTARIRPTRSPTGRPEALGRSGSVSSLRKPEYSVRVAG</sequence>
<dbReference type="InParanoid" id="A0A7N2M804"/>
<proteinExistence type="predicted"/>
<dbReference type="AlphaFoldDB" id="A0A7N2M804"/>
<feature type="transmembrane region" description="Helical" evidence="9">
    <location>
        <begin position="304"/>
        <end position="327"/>
    </location>
</feature>
<dbReference type="Gene3D" id="1.20.1420.30">
    <property type="entry name" value="NCX, central ion-binding region"/>
    <property type="match status" value="1"/>
</dbReference>
<keyword evidence="4 9" id="KW-0812">Transmembrane</keyword>
<dbReference type="InterPro" id="IPR004713">
    <property type="entry name" value="CaH_exchang"/>
</dbReference>
<keyword evidence="6" id="KW-0406">Ion transport</keyword>
<keyword evidence="7 9" id="KW-0472">Membrane</keyword>
<evidence type="ECO:0000256" key="9">
    <source>
        <dbReference type="SAM" id="Phobius"/>
    </source>
</evidence>
<evidence type="ECO:0000259" key="10">
    <source>
        <dbReference type="Pfam" id="PF01699"/>
    </source>
</evidence>
<evidence type="ECO:0000256" key="4">
    <source>
        <dbReference type="ARBA" id="ARBA00022692"/>
    </source>
</evidence>
<evidence type="ECO:0000256" key="8">
    <source>
        <dbReference type="SAM" id="MobiDB-lite"/>
    </source>
</evidence>
<comment type="subcellular location">
    <subcellularLocation>
        <location evidence="1">Endomembrane system</location>
        <topology evidence="1">Multi-pass membrane protein</topology>
    </subcellularLocation>
</comment>
<reference evidence="11" key="2">
    <citation type="submission" date="2021-01" db="UniProtKB">
        <authorList>
            <consortium name="EnsemblPlants"/>
        </authorList>
    </citation>
    <scope>IDENTIFICATION</scope>
</reference>
<feature type="transmembrane region" description="Helical" evidence="9">
    <location>
        <begin position="143"/>
        <end position="165"/>
    </location>
</feature>
<feature type="domain" description="Sodium/calcium exchanger membrane region" evidence="10">
    <location>
        <begin position="279"/>
        <end position="361"/>
    </location>
</feature>
<accession>A0A7N2M804</accession>
<dbReference type="GO" id="GO:0006874">
    <property type="term" value="P:intracellular calcium ion homeostasis"/>
    <property type="evidence" value="ECO:0007669"/>
    <property type="project" value="TreeGrafter"/>
</dbReference>
<dbReference type="Pfam" id="PF01699">
    <property type="entry name" value="Na_Ca_ex"/>
    <property type="match status" value="1"/>
</dbReference>
<feature type="region of interest" description="Disordered" evidence="8">
    <location>
        <begin position="1"/>
        <end position="33"/>
    </location>
</feature>
<evidence type="ECO:0000256" key="5">
    <source>
        <dbReference type="ARBA" id="ARBA00022989"/>
    </source>
</evidence>
<evidence type="ECO:0000256" key="7">
    <source>
        <dbReference type="ARBA" id="ARBA00023136"/>
    </source>
</evidence>
<dbReference type="EnsemblPlants" id="QL08p001292:mrna">
    <property type="protein sequence ID" value="QL08p001292:mrna"/>
    <property type="gene ID" value="QL08p001292"/>
</dbReference>
<dbReference type="Gramene" id="QL08p001292:mrna">
    <property type="protein sequence ID" value="QL08p001292:mrna"/>
    <property type="gene ID" value="QL08p001292"/>
</dbReference>
<dbReference type="Proteomes" id="UP000594261">
    <property type="component" value="Chromosome 8"/>
</dbReference>
<feature type="region of interest" description="Disordered" evidence="8">
    <location>
        <begin position="368"/>
        <end position="406"/>
    </location>
</feature>
<keyword evidence="3" id="KW-0050">Antiport</keyword>
<dbReference type="EMBL" id="LRBV02000008">
    <property type="status" value="NOT_ANNOTATED_CDS"/>
    <property type="molecule type" value="Genomic_DNA"/>
</dbReference>
<dbReference type="PANTHER" id="PTHR31503:SF48">
    <property type="entry name" value="VACUOLAR CATION_PROTON EXCHANGER 2"/>
    <property type="match status" value="1"/>
</dbReference>
<organism evidence="11 12">
    <name type="scientific">Quercus lobata</name>
    <name type="common">Valley oak</name>
    <dbReference type="NCBI Taxonomy" id="97700"/>
    <lineage>
        <taxon>Eukaryota</taxon>
        <taxon>Viridiplantae</taxon>
        <taxon>Streptophyta</taxon>
        <taxon>Embryophyta</taxon>
        <taxon>Tracheophyta</taxon>
        <taxon>Spermatophyta</taxon>
        <taxon>Magnoliopsida</taxon>
        <taxon>eudicotyledons</taxon>
        <taxon>Gunneridae</taxon>
        <taxon>Pentapetalae</taxon>
        <taxon>rosids</taxon>
        <taxon>fabids</taxon>
        <taxon>Fagales</taxon>
        <taxon>Fagaceae</taxon>
        <taxon>Quercus</taxon>
    </lineage>
</organism>
<evidence type="ECO:0000313" key="12">
    <source>
        <dbReference type="Proteomes" id="UP000594261"/>
    </source>
</evidence>
<keyword evidence="12" id="KW-1185">Reference proteome</keyword>
<protein>
    <recommendedName>
        <fullName evidence="10">Sodium/calcium exchanger membrane region domain-containing protein</fullName>
    </recommendedName>
</protein>
<feature type="transmembrane region" description="Helical" evidence="9">
    <location>
        <begin position="280"/>
        <end position="298"/>
    </location>
</feature>
<evidence type="ECO:0000256" key="3">
    <source>
        <dbReference type="ARBA" id="ARBA00022449"/>
    </source>
</evidence>